<evidence type="ECO:0000256" key="7">
    <source>
        <dbReference type="ARBA" id="ARBA00023027"/>
    </source>
</evidence>
<dbReference type="KEGG" id="apuu:APUU_20353A"/>
<dbReference type="InterPro" id="IPR002328">
    <property type="entry name" value="ADH_Zn_CS"/>
</dbReference>
<dbReference type="Proteomes" id="UP000654913">
    <property type="component" value="Chromosome 2"/>
</dbReference>
<dbReference type="SUPFAM" id="SSF51735">
    <property type="entry name" value="NAD(P)-binding Rossmann-fold domains"/>
    <property type="match status" value="1"/>
</dbReference>
<keyword evidence="4 8" id="KW-0479">Metal-binding</keyword>
<dbReference type="PANTHER" id="PTHR42940:SF3">
    <property type="entry name" value="ALCOHOL DEHYDROGENASE 1-RELATED"/>
    <property type="match status" value="1"/>
</dbReference>
<dbReference type="GeneID" id="64969926"/>
<evidence type="ECO:0000256" key="3">
    <source>
        <dbReference type="ARBA" id="ARBA00013190"/>
    </source>
</evidence>
<dbReference type="RefSeq" id="XP_041552115.1">
    <property type="nucleotide sequence ID" value="XM_041698984.1"/>
</dbReference>
<dbReference type="InterPro" id="IPR013149">
    <property type="entry name" value="ADH-like_C"/>
</dbReference>
<sequence length="361" mass="37557">MDLPSFHRAAVLKSPGPNPHFDVVDLPVPQPGPTDVLVKLSVTGLCGTDFALSSGALGQTQPILGHEGIGRVAKLGSAVDESQVRIGQRVGVSWVRDVCRHCAFCLHEGGDGEAHCAAQIHSGRKVDGTLAGFTVVPYGYIVRLPEGPEDRVLAPVMCGGVTAYKALKLSGAAPGSWVVLLGAGGGVGSLGVQYARAMGYRVIAVDAGNLKEEVCLELGASAYLDIEQKGLDLSGTVKRLTDGHGASAGIVIAGSASAYQDAFDLVAPFGTLVCVGITPPSEPIQVHPLTLIDNGVRVLGSMTGTRLDIVEAVEFVRRGEVVPEAQMIPLDNMENIGELRASSKASYPVTSHYCNLISQCA</sequence>
<dbReference type="InterPro" id="IPR011032">
    <property type="entry name" value="GroES-like_sf"/>
</dbReference>
<dbReference type="OrthoDB" id="1879366at2759"/>
<dbReference type="AlphaFoldDB" id="A0A7R7XEG4"/>
<keyword evidence="7" id="KW-0520">NAD</keyword>
<dbReference type="GO" id="GO:0004022">
    <property type="term" value="F:alcohol dehydrogenase (NAD+) activity"/>
    <property type="evidence" value="ECO:0007669"/>
    <property type="project" value="UniProtKB-EC"/>
</dbReference>
<dbReference type="Gene3D" id="3.40.50.720">
    <property type="entry name" value="NAD(P)-binding Rossmann-like Domain"/>
    <property type="match status" value="1"/>
</dbReference>
<dbReference type="PANTHER" id="PTHR42940">
    <property type="entry name" value="ALCOHOL DEHYDROGENASE 1-RELATED"/>
    <property type="match status" value="1"/>
</dbReference>
<dbReference type="GO" id="GO:0005737">
    <property type="term" value="C:cytoplasm"/>
    <property type="evidence" value="ECO:0007669"/>
    <property type="project" value="TreeGrafter"/>
</dbReference>
<evidence type="ECO:0000313" key="11">
    <source>
        <dbReference type="Proteomes" id="UP000654913"/>
    </source>
</evidence>
<evidence type="ECO:0000313" key="10">
    <source>
        <dbReference type="EMBL" id="BCS19921.1"/>
    </source>
</evidence>
<dbReference type="SMART" id="SM00829">
    <property type="entry name" value="PKS_ER"/>
    <property type="match status" value="1"/>
</dbReference>
<dbReference type="GO" id="GO:0008270">
    <property type="term" value="F:zinc ion binding"/>
    <property type="evidence" value="ECO:0007669"/>
    <property type="project" value="InterPro"/>
</dbReference>
<dbReference type="PROSITE" id="PS00059">
    <property type="entry name" value="ADH_ZINC"/>
    <property type="match status" value="1"/>
</dbReference>
<evidence type="ECO:0000256" key="8">
    <source>
        <dbReference type="RuleBase" id="RU361277"/>
    </source>
</evidence>
<accession>A0A7R7XEG4</accession>
<protein>
    <recommendedName>
        <fullName evidence="3">alcohol dehydrogenase</fullName>
        <ecNumber evidence="3">1.1.1.1</ecNumber>
    </recommendedName>
</protein>
<reference evidence="10" key="2">
    <citation type="submission" date="2021-02" db="EMBL/GenBank/DDBJ databases">
        <title>Aspergillus puulaauensis MK2 genome sequence.</title>
        <authorList>
            <person name="Futagami T."/>
            <person name="Mori K."/>
            <person name="Kadooka C."/>
            <person name="Tanaka T."/>
        </authorList>
    </citation>
    <scope>NUCLEOTIDE SEQUENCE</scope>
    <source>
        <strain evidence="10">MK2</strain>
    </source>
</reference>
<keyword evidence="6" id="KW-0560">Oxidoreductase</keyword>
<evidence type="ECO:0000259" key="9">
    <source>
        <dbReference type="SMART" id="SM00829"/>
    </source>
</evidence>
<feature type="domain" description="Enoyl reductase (ER)" evidence="9">
    <location>
        <begin position="16"/>
        <end position="322"/>
    </location>
</feature>
<dbReference type="Pfam" id="PF08240">
    <property type="entry name" value="ADH_N"/>
    <property type="match status" value="1"/>
</dbReference>
<dbReference type="FunFam" id="3.40.50.720:FF:000039">
    <property type="entry name" value="Alcohol dehydrogenase AdhP"/>
    <property type="match status" value="1"/>
</dbReference>
<organism evidence="10 11">
    <name type="scientific">Aspergillus puulaauensis</name>
    <dbReference type="NCBI Taxonomy" id="1220207"/>
    <lineage>
        <taxon>Eukaryota</taxon>
        <taxon>Fungi</taxon>
        <taxon>Dikarya</taxon>
        <taxon>Ascomycota</taxon>
        <taxon>Pezizomycotina</taxon>
        <taxon>Eurotiomycetes</taxon>
        <taxon>Eurotiomycetidae</taxon>
        <taxon>Eurotiales</taxon>
        <taxon>Aspergillaceae</taxon>
        <taxon>Aspergillus</taxon>
    </lineage>
</organism>
<dbReference type="EMBL" id="AP024444">
    <property type="protein sequence ID" value="BCS19921.1"/>
    <property type="molecule type" value="Genomic_DNA"/>
</dbReference>
<dbReference type="SUPFAM" id="SSF50129">
    <property type="entry name" value="GroES-like"/>
    <property type="match status" value="1"/>
</dbReference>
<comment type="similarity">
    <text evidence="2 8">Belongs to the zinc-containing alcohol dehydrogenase family.</text>
</comment>
<keyword evidence="11" id="KW-1185">Reference proteome</keyword>
<evidence type="ECO:0000256" key="6">
    <source>
        <dbReference type="ARBA" id="ARBA00023002"/>
    </source>
</evidence>
<evidence type="ECO:0000256" key="5">
    <source>
        <dbReference type="ARBA" id="ARBA00022833"/>
    </source>
</evidence>
<dbReference type="InterPro" id="IPR020843">
    <property type="entry name" value="ER"/>
</dbReference>
<dbReference type="EC" id="1.1.1.1" evidence="3"/>
<evidence type="ECO:0000256" key="1">
    <source>
        <dbReference type="ARBA" id="ARBA00001947"/>
    </source>
</evidence>
<keyword evidence="5 8" id="KW-0862">Zinc</keyword>
<reference evidence="10" key="1">
    <citation type="submission" date="2021-01" db="EMBL/GenBank/DDBJ databases">
        <authorList>
            <consortium name="Aspergillus puulaauensis MK2 genome sequencing consortium"/>
            <person name="Kazuki M."/>
            <person name="Futagami T."/>
        </authorList>
    </citation>
    <scope>NUCLEOTIDE SEQUENCE</scope>
    <source>
        <strain evidence="10">MK2</strain>
    </source>
</reference>
<dbReference type="InterPro" id="IPR036291">
    <property type="entry name" value="NAD(P)-bd_dom_sf"/>
</dbReference>
<proteinExistence type="inferred from homology"/>
<evidence type="ECO:0000256" key="4">
    <source>
        <dbReference type="ARBA" id="ARBA00022723"/>
    </source>
</evidence>
<dbReference type="Pfam" id="PF00107">
    <property type="entry name" value="ADH_zinc_N"/>
    <property type="match status" value="1"/>
</dbReference>
<dbReference type="Gene3D" id="3.90.180.10">
    <property type="entry name" value="Medium-chain alcohol dehydrogenases, catalytic domain"/>
    <property type="match status" value="1"/>
</dbReference>
<comment type="cofactor">
    <cofactor evidence="1 8">
        <name>Zn(2+)</name>
        <dbReference type="ChEBI" id="CHEBI:29105"/>
    </cofactor>
</comment>
<name>A0A7R7XEG4_9EURO</name>
<gene>
    <name evidence="10" type="ORF">APUU_20353A</name>
</gene>
<evidence type="ECO:0000256" key="2">
    <source>
        <dbReference type="ARBA" id="ARBA00008072"/>
    </source>
</evidence>
<dbReference type="InterPro" id="IPR013154">
    <property type="entry name" value="ADH-like_N"/>
</dbReference>